<evidence type="ECO:0000256" key="1">
    <source>
        <dbReference type="ARBA" id="ARBA00023125"/>
    </source>
</evidence>
<dbReference type="STRING" id="207949.RED65_10679"/>
<dbReference type="GO" id="GO:0003700">
    <property type="term" value="F:DNA-binding transcription factor activity"/>
    <property type="evidence" value="ECO:0007669"/>
    <property type="project" value="TreeGrafter"/>
</dbReference>
<keyword evidence="4" id="KW-1185">Reference proteome</keyword>
<dbReference type="Proteomes" id="UP000004263">
    <property type="component" value="Unassembled WGS sequence"/>
</dbReference>
<dbReference type="InterPro" id="IPR050807">
    <property type="entry name" value="TransReg_Diox_bact_type"/>
</dbReference>
<dbReference type="Pfam" id="PF01381">
    <property type="entry name" value="HTH_3"/>
    <property type="match status" value="1"/>
</dbReference>
<dbReference type="SUPFAM" id="SSF47413">
    <property type="entry name" value="lambda repressor-like DNA-binding domains"/>
    <property type="match status" value="1"/>
</dbReference>
<dbReference type="RefSeq" id="WP_007017273.1">
    <property type="nucleotide sequence ID" value="NZ_CH724113.1"/>
</dbReference>
<sequence>MDVGTRLKEVRKKSGLSQRELAKRAGVTNSTISMIEKNSVSPSVSSLKKVLGGIPLSLTEFFETEDTSQTATPVVYPAEEFLDSSVESVEFKLIGKDFHNRAMTFLVECLPPGAGTGAELYTHDGEEAGYVLSGKLELTVDEETYIVEAGQGYYFESSRPHRFHNPFDEECRLVSSTTPANF</sequence>
<dbReference type="InterPro" id="IPR011051">
    <property type="entry name" value="RmlC_Cupin_sf"/>
</dbReference>
<dbReference type="HOGENOM" id="CLU_085376_1_4_6"/>
<dbReference type="EMBL" id="AAQH01000001">
    <property type="protein sequence ID" value="EAT13852.1"/>
    <property type="molecule type" value="Genomic_DNA"/>
</dbReference>
<dbReference type="OrthoDB" id="9814751at2"/>
<reference evidence="3 4" key="1">
    <citation type="submission" date="2006-03" db="EMBL/GenBank/DDBJ databases">
        <authorList>
            <person name="Pinhassi J."/>
            <person name="Pedros-Alio C."/>
            <person name="Ferriera S."/>
            <person name="Johnson J."/>
            <person name="Kravitz S."/>
            <person name="Halpern A."/>
            <person name="Remington K."/>
            <person name="Beeson K."/>
            <person name="Tran B."/>
            <person name="Rogers Y.-H."/>
            <person name="Friedman R."/>
            <person name="Venter J.C."/>
        </authorList>
    </citation>
    <scope>NUCLEOTIDE SEQUENCE [LARGE SCALE GENOMIC DNA]</scope>
    <source>
        <strain evidence="3 4">RED65</strain>
    </source>
</reference>
<dbReference type="GO" id="GO:0005829">
    <property type="term" value="C:cytosol"/>
    <property type="evidence" value="ECO:0007669"/>
    <property type="project" value="TreeGrafter"/>
</dbReference>
<dbReference type="GO" id="GO:0003677">
    <property type="term" value="F:DNA binding"/>
    <property type="evidence" value="ECO:0007669"/>
    <property type="project" value="UniProtKB-KW"/>
</dbReference>
<dbReference type="InterPro" id="IPR013096">
    <property type="entry name" value="Cupin_2"/>
</dbReference>
<dbReference type="PANTHER" id="PTHR46797">
    <property type="entry name" value="HTH-TYPE TRANSCRIPTIONAL REGULATOR"/>
    <property type="match status" value="1"/>
</dbReference>
<evidence type="ECO:0000259" key="2">
    <source>
        <dbReference type="PROSITE" id="PS50943"/>
    </source>
</evidence>
<dbReference type="SUPFAM" id="SSF51182">
    <property type="entry name" value="RmlC-like cupins"/>
    <property type="match status" value="1"/>
</dbReference>
<dbReference type="PROSITE" id="PS50943">
    <property type="entry name" value="HTH_CROC1"/>
    <property type="match status" value="1"/>
</dbReference>
<accession>Q1N5U0</accession>
<dbReference type="CDD" id="cd00093">
    <property type="entry name" value="HTH_XRE"/>
    <property type="match status" value="1"/>
</dbReference>
<evidence type="ECO:0000313" key="4">
    <source>
        <dbReference type="Proteomes" id="UP000004263"/>
    </source>
</evidence>
<protein>
    <submittedName>
        <fullName evidence="3">Transcriptional regulator, Cro/CI family protein</fullName>
    </submittedName>
</protein>
<comment type="caution">
    <text evidence="3">The sequence shown here is derived from an EMBL/GenBank/DDBJ whole genome shotgun (WGS) entry which is preliminary data.</text>
</comment>
<dbReference type="AlphaFoldDB" id="Q1N5U0"/>
<dbReference type="InterPro" id="IPR014710">
    <property type="entry name" value="RmlC-like_jellyroll"/>
</dbReference>
<name>Q1N5U0_9GAMM</name>
<dbReference type="Gene3D" id="2.60.120.10">
    <property type="entry name" value="Jelly Rolls"/>
    <property type="match status" value="1"/>
</dbReference>
<gene>
    <name evidence="3" type="ORF">RED65_10679</name>
</gene>
<dbReference type="InterPro" id="IPR001387">
    <property type="entry name" value="Cro/C1-type_HTH"/>
</dbReference>
<dbReference type="InterPro" id="IPR010982">
    <property type="entry name" value="Lambda_DNA-bd_dom_sf"/>
</dbReference>
<feature type="domain" description="HTH cro/C1-type" evidence="2">
    <location>
        <begin position="7"/>
        <end position="61"/>
    </location>
</feature>
<dbReference type="Pfam" id="PF07883">
    <property type="entry name" value="Cupin_2"/>
    <property type="match status" value="1"/>
</dbReference>
<organism evidence="3 4">
    <name type="scientific">Bermanella marisrubri</name>
    <dbReference type="NCBI Taxonomy" id="207949"/>
    <lineage>
        <taxon>Bacteria</taxon>
        <taxon>Pseudomonadati</taxon>
        <taxon>Pseudomonadota</taxon>
        <taxon>Gammaproteobacteria</taxon>
        <taxon>Oceanospirillales</taxon>
        <taxon>Oceanospirillaceae</taxon>
        <taxon>Bermanella</taxon>
    </lineage>
</organism>
<dbReference type="PANTHER" id="PTHR46797:SF11">
    <property type="entry name" value="HTH-TYPE TRANSCRIPTIONAL REGULATOR PUUR"/>
    <property type="match status" value="1"/>
</dbReference>
<evidence type="ECO:0000313" key="3">
    <source>
        <dbReference type="EMBL" id="EAT13852.1"/>
    </source>
</evidence>
<dbReference type="CDD" id="cd02209">
    <property type="entry name" value="cupin_XRE_C"/>
    <property type="match status" value="1"/>
</dbReference>
<keyword evidence="1" id="KW-0238">DNA-binding</keyword>
<proteinExistence type="predicted"/>
<dbReference type="SMART" id="SM00530">
    <property type="entry name" value="HTH_XRE"/>
    <property type="match status" value="1"/>
</dbReference>
<dbReference type="Gene3D" id="1.10.260.40">
    <property type="entry name" value="lambda repressor-like DNA-binding domains"/>
    <property type="match status" value="1"/>
</dbReference>